<sequence length="47" mass="5617">MYCVYNGNYKNMTNLSLIYLLIFITQIISCLYWMVNSKIGFIRQVVM</sequence>
<evidence type="ECO:0000313" key="2">
    <source>
        <dbReference type="EMBL" id="SFD13662.1"/>
    </source>
</evidence>
<evidence type="ECO:0000256" key="1">
    <source>
        <dbReference type="SAM" id="Phobius"/>
    </source>
</evidence>
<name>A0A1I1PVH3_9BACT</name>
<keyword evidence="1" id="KW-0472">Membrane</keyword>
<evidence type="ECO:0000313" key="3">
    <source>
        <dbReference type="Proteomes" id="UP000198598"/>
    </source>
</evidence>
<dbReference type="EMBL" id="FOLQ01000003">
    <property type="protein sequence ID" value="SFD13662.1"/>
    <property type="molecule type" value="Genomic_DNA"/>
</dbReference>
<organism evidence="2 3">
    <name type="scientific">Spirosoma endophyticum</name>
    <dbReference type="NCBI Taxonomy" id="662367"/>
    <lineage>
        <taxon>Bacteria</taxon>
        <taxon>Pseudomonadati</taxon>
        <taxon>Bacteroidota</taxon>
        <taxon>Cytophagia</taxon>
        <taxon>Cytophagales</taxon>
        <taxon>Cytophagaceae</taxon>
        <taxon>Spirosoma</taxon>
    </lineage>
</organism>
<dbReference type="AlphaFoldDB" id="A0A1I1PVH3"/>
<reference evidence="2 3" key="1">
    <citation type="submission" date="2016-10" db="EMBL/GenBank/DDBJ databases">
        <authorList>
            <person name="de Groot N.N."/>
        </authorList>
    </citation>
    <scope>NUCLEOTIDE SEQUENCE [LARGE SCALE GENOMIC DNA]</scope>
    <source>
        <strain evidence="2 3">DSM 26130</strain>
    </source>
</reference>
<keyword evidence="1" id="KW-1133">Transmembrane helix</keyword>
<keyword evidence="3" id="KW-1185">Reference proteome</keyword>
<proteinExistence type="predicted"/>
<dbReference type="Proteomes" id="UP000198598">
    <property type="component" value="Unassembled WGS sequence"/>
</dbReference>
<accession>A0A1I1PVH3</accession>
<protein>
    <submittedName>
        <fullName evidence="2">Uncharacterized protein</fullName>
    </submittedName>
</protein>
<keyword evidence="1" id="KW-0812">Transmembrane</keyword>
<gene>
    <name evidence="2" type="ORF">SAMN05216167_103451</name>
</gene>
<feature type="transmembrane region" description="Helical" evidence="1">
    <location>
        <begin position="16"/>
        <end position="35"/>
    </location>
</feature>